<proteinExistence type="predicted"/>
<dbReference type="EMBL" id="VDFQ02000001">
    <property type="protein sequence ID" value="KAA1424917.1"/>
    <property type="molecule type" value="Genomic_DNA"/>
</dbReference>
<accession>A0A5Q6S3F3</accession>
<comment type="caution">
    <text evidence="1">The sequence shown here is derived from an EMBL/GenBank/DDBJ whole genome shotgun (WGS) entry which is preliminary data.</text>
</comment>
<gene>
    <name evidence="1" type="ORF">FE697_003155</name>
</gene>
<sequence>MDEPQESLSVAMVEAYRDAWARRDELGSDDVALLRTAVRERNIPMTPDSAEADALATFEDFWRRGVPPAKLRRAMSKAFRREFWSLVVDTVRLLRESRDPVVRWARVPSTVTTEASWMWSASTAHTLELSSDGAETLRRACAQSSVDDESGAFEYDVWLRPDSAAEPRCDVMLGTFALGSVRVSETTWQAIVPLVPERTYAGGTLTVAADGEILALDVSAP</sequence>
<name>A0A5Q6S3F3_9ACTN</name>
<dbReference type="AlphaFoldDB" id="A0A5Q6S3F3"/>
<dbReference type="Proteomes" id="UP000307768">
    <property type="component" value="Unassembled WGS sequence"/>
</dbReference>
<organism evidence="1 2">
    <name type="scientific">Mumia zhuanghuii</name>
    <dbReference type="NCBI Taxonomy" id="2585211"/>
    <lineage>
        <taxon>Bacteria</taxon>
        <taxon>Bacillati</taxon>
        <taxon>Actinomycetota</taxon>
        <taxon>Actinomycetes</taxon>
        <taxon>Propionibacteriales</taxon>
        <taxon>Nocardioidaceae</taxon>
        <taxon>Mumia</taxon>
    </lineage>
</organism>
<protein>
    <submittedName>
        <fullName evidence="1">Uncharacterized protein</fullName>
    </submittedName>
</protein>
<evidence type="ECO:0000313" key="2">
    <source>
        <dbReference type="Proteomes" id="UP000307768"/>
    </source>
</evidence>
<reference evidence="1 2" key="1">
    <citation type="submission" date="2019-09" db="EMBL/GenBank/DDBJ databases">
        <title>Mumia zhuanghuii sp. nov. isolated from the intestinal contents of plateau pika (Ochotona curzoniae) in the Qinghai-Tibet plateau of China.</title>
        <authorList>
            <person name="Tian Z."/>
        </authorList>
    </citation>
    <scope>NUCLEOTIDE SEQUENCE [LARGE SCALE GENOMIC DNA]</scope>
    <source>
        <strain evidence="2">350</strain>
    </source>
</reference>
<evidence type="ECO:0000313" key="1">
    <source>
        <dbReference type="EMBL" id="KAA1424917.1"/>
    </source>
</evidence>
<dbReference type="RefSeq" id="WP_149768089.1">
    <property type="nucleotide sequence ID" value="NZ_VDFQ02000001.1"/>
</dbReference>